<protein>
    <submittedName>
        <fullName evidence="1">Uncharacterized protein</fullName>
    </submittedName>
</protein>
<comment type="caution">
    <text evidence="1">The sequence shown here is derived from an EMBL/GenBank/DDBJ whole genome shotgun (WGS) entry which is preliminary data.</text>
</comment>
<dbReference type="EMBL" id="JBHUIO010000002">
    <property type="protein sequence ID" value="MFD2168484.1"/>
    <property type="molecule type" value="Genomic_DNA"/>
</dbReference>
<evidence type="ECO:0000313" key="1">
    <source>
        <dbReference type="EMBL" id="MFD2168484.1"/>
    </source>
</evidence>
<organism evidence="1 2">
    <name type="scientific">Tumebacillus lipolyticus</name>
    <dbReference type="NCBI Taxonomy" id="1280370"/>
    <lineage>
        <taxon>Bacteria</taxon>
        <taxon>Bacillati</taxon>
        <taxon>Bacillota</taxon>
        <taxon>Bacilli</taxon>
        <taxon>Bacillales</taxon>
        <taxon>Alicyclobacillaceae</taxon>
        <taxon>Tumebacillus</taxon>
    </lineage>
</organism>
<reference evidence="2" key="1">
    <citation type="journal article" date="2019" name="Int. J. Syst. Evol. Microbiol.">
        <title>The Global Catalogue of Microorganisms (GCM) 10K type strain sequencing project: providing services to taxonomists for standard genome sequencing and annotation.</title>
        <authorList>
            <consortium name="The Broad Institute Genomics Platform"/>
            <consortium name="The Broad Institute Genome Sequencing Center for Infectious Disease"/>
            <person name="Wu L."/>
            <person name="Ma J."/>
        </authorList>
    </citation>
    <scope>NUCLEOTIDE SEQUENCE [LARGE SCALE GENOMIC DNA]</scope>
    <source>
        <strain evidence="2">CGMCC 1.13574</strain>
    </source>
</reference>
<name>A0ABW4ZRZ3_9BACL</name>
<keyword evidence="2" id="KW-1185">Reference proteome</keyword>
<dbReference type="RefSeq" id="WP_386043235.1">
    <property type="nucleotide sequence ID" value="NZ_JBHUIO010000002.1"/>
</dbReference>
<proteinExistence type="predicted"/>
<sequence>MKFEFEKYDHFFAEKIEMMKEKESDDYKLRLLNRITSSMDAARLLIGEGFFVEAPALHCVAFEHSVRLAYVDQNPNIFQERPNAFKILVFGLELKKDPGKSRP</sequence>
<dbReference type="Proteomes" id="UP001597343">
    <property type="component" value="Unassembled WGS sequence"/>
</dbReference>
<evidence type="ECO:0000313" key="2">
    <source>
        <dbReference type="Proteomes" id="UP001597343"/>
    </source>
</evidence>
<accession>A0ABW4ZRZ3</accession>
<gene>
    <name evidence="1" type="ORF">ACFSOY_00440</name>
</gene>